<proteinExistence type="predicted"/>
<name>X1ERK9_9ZZZZ</name>
<organism evidence="1">
    <name type="scientific">marine sediment metagenome</name>
    <dbReference type="NCBI Taxonomy" id="412755"/>
    <lineage>
        <taxon>unclassified sequences</taxon>
        <taxon>metagenomes</taxon>
        <taxon>ecological metagenomes</taxon>
    </lineage>
</organism>
<sequence>DILSKIAALNELSNGKAQQIIALHDAMDGLVSSMPETIEASMRLTWDLVSEEFTAFRTDVLDPFIEYTDGIQSVVDRQLYLNTLRIGDIQALSGLPGSMLTKVAHMLEPFRSWQAELVGWIAGLGEQENAAVVEPGLQRITREIAQDVHDSIATGVFPATPELVLSGVQREALAASAFQTWYVGEH</sequence>
<accession>X1ERK9</accession>
<gene>
    <name evidence="1" type="ORF">S03H2_17975</name>
</gene>
<protein>
    <submittedName>
        <fullName evidence="1">Uncharacterized protein</fullName>
    </submittedName>
</protein>
<reference evidence="1" key="1">
    <citation type="journal article" date="2014" name="Front. Microbiol.">
        <title>High frequency of phylogenetically diverse reductive dehalogenase-homologous genes in deep subseafloor sedimentary metagenomes.</title>
        <authorList>
            <person name="Kawai M."/>
            <person name="Futagami T."/>
            <person name="Toyoda A."/>
            <person name="Takaki Y."/>
            <person name="Nishi S."/>
            <person name="Hori S."/>
            <person name="Arai W."/>
            <person name="Tsubouchi T."/>
            <person name="Morono Y."/>
            <person name="Uchiyama I."/>
            <person name="Ito T."/>
            <person name="Fujiyama A."/>
            <person name="Inagaki F."/>
            <person name="Takami H."/>
        </authorList>
    </citation>
    <scope>NUCLEOTIDE SEQUENCE</scope>
    <source>
        <strain evidence="1">Expedition CK06-06</strain>
    </source>
</reference>
<dbReference type="EMBL" id="BARU01009299">
    <property type="protein sequence ID" value="GAH35217.1"/>
    <property type="molecule type" value="Genomic_DNA"/>
</dbReference>
<dbReference type="AlphaFoldDB" id="X1ERK9"/>
<evidence type="ECO:0000313" key="1">
    <source>
        <dbReference type="EMBL" id="GAH35217.1"/>
    </source>
</evidence>
<comment type="caution">
    <text evidence="1">The sequence shown here is derived from an EMBL/GenBank/DDBJ whole genome shotgun (WGS) entry which is preliminary data.</text>
</comment>
<feature type="non-terminal residue" evidence="1">
    <location>
        <position position="1"/>
    </location>
</feature>